<dbReference type="VEuPathDB" id="FungiDB:ASPTUDRAFT_191294"/>
<dbReference type="CDD" id="cd12148">
    <property type="entry name" value="fungal_TF_MHR"/>
    <property type="match status" value="1"/>
</dbReference>
<name>A0A1L9N0I0_ASPTC</name>
<dbReference type="Pfam" id="PF00172">
    <property type="entry name" value="Zn_clus"/>
    <property type="match status" value="1"/>
</dbReference>
<feature type="region of interest" description="Disordered" evidence="6">
    <location>
        <begin position="157"/>
        <end position="180"/>
    </location>
</feature>
<dbReference type="CDD" id="cd00067">
    <property type="entry name" value="GAL4"/>
    <property type="match status" value="1"/>
</dbReference>
<dbReference type="GO" id="GO:0003677">
    <property type="term" value="F:DNA binding"/>
    <property type="evidence" value="ECO:0007669"/>
    <property type="project" value="UniProtKB-KW"/>
</dbReference>
<dbReference type="PROSITE" id="PS00463">
    <property type="entry name" value="ZN2_CY6_FUNGAL_1"/>
    <property type="match status" value="1"/>
</dbReference>
<dbReference type="GO" id="GO:0008270">
    <property type="term" value="F:zinc ion binding"/>
    <property type="evidence" value="ECO:0007669"/>
    <property type="project" value="InterPro"/>
</dbReference>
<feature type="compositionally biased region" description="Low complexity" evidence="6">
    <location>
        <begin position="91"/>
        <end position="107"/>
    </location>
</feature>
<evidence type="ECO:0000256" key="6">
    <source>
        <dbReference type="SAM" id="MobiDB-lite"/>
    </source>
</evidence>
<dbReference type="Gene3D" id="4.10.240.10">
    <property type="entry name" value="Zn(2)-C6 fungal-type DNA-binding domain"/>
    <property type="match status" value="1"/>
</dbReference>
<proteinExistence type="predicted"/>
<dbReference type="InterPro" id="IPR001138">
    <property type="entry name" value="Zn2Cys6_DnaBD"/>
</dbReference>
<keyword evidence="1" id="KW-0479">Metal-binding</keyword>
<dbReference type="AlphaFoldDB" id="A0A1L9N0I0"/>
<organism evidence="8 9">
    <name type="scientific">Aspergillus tubingensis (strain CBS 134.48)</name>
    <dbReference type="NCBI Taxonomy" id="767770"/>
    <lineage>
        <taxon>Eukaryota</taxon>
        <taxon>Fungi</taxon>
        <taxon>Dikarya</taxon>
        <taxon>Ascomycota</taxon>
        <taxon>Pezizomycotina</taxon>
        <taxon>Eurotiomycetes</taxon>
        <taxon>Eurotiomycetidae</taxon>
        <taxon>Eurotiales</taxon>
        <taxon>Aspergillaceae</taxon>
        <taxon>Aspergillus</taxon>
        <taxon>Aspergillus subgen. Circumdati</taxon>
    </lineage>
</organism>
<dbReference type="GO" id="GO:0005634">
    <property type="term" value="C:nucleus"/>
    <property type="evidence" value="ECO:0007669"/>
    <property type="project" value="TreeGrafter"/>
</dbReference>
<evidence type="ECO:0000313" key="9">
    <source>
        <dbReference type="Proteomes" id="UP000184304"/>
    </source>
</evidence>
<dbReference type="InterPro" id="IPR036864">
    <property type="entry name" value="Zn2-C6_fun-type_DNA-bd_sf"/>
</dbReference>
<dbReference type="OMA" id="TESHICH"/>
<feature type="region of interest" description="Disordered" evidence="6">
    <location>
        <begin position="626"/>
        <end position="646"/>
    </location>
</feature>
<dbReference type="EMBL" id="KV878204">
    <property type="protein sequence ID" value="OJI82804.1"/>
    <property type="molecule type" value="Genomic_DNA"/>
</dbReference>
<feature type="compositionally biased region" description="Polar residues" evidence="6">
    <location>
        <begin position="633"/>
        <end position="646"/>
    </location>
</feature>
<feature type="compositionally biased region" description="Basic residues" evidence="6">
    <location>
        <begin position="52"/>
        <end position="71"/>
    </location>
</feature>
<dbReference type="SUPFAM" id="SSF57701">
    <property type="entry name" value="Zn2/Cys6 DNA-binding domain"/>
    <property type="match status" value="1"/>
</dbReference>
<dbReference type="GO" id="GO:0000981">
    <property type="term" value="F:DNA-binding transcription factor activity, RNA polymerase II-specific"/>
    <property type="evidence" value="ECO:0007669"/>
    <property type="project" value="InterPro"/>
</dbReference>
<dbReference type="GO" id="GO:0006351">
    <property type="term" value="P:DNA-templated transcription"/>
    <property type="evidence" value="ECO:0007669"/>
    <property type="project" value="InterPro"/>
</dbReference>
<evidence type="ECO:0000256" key="3">
    <source>
        <dbReference type="ARBA" id="ARBA00023125"/>
    </source>
</evidence>
<feature type="compositionally biased region" description="Polar residues" evidence="6">
    <location>
        <begin position="162"/>
        <end position="180"/>
    </location>
</feature>
<dbReference type="STRING" id="767770.A0A1L9N0I0"/>
<reference evidence="9" key="1">
    <citation type="journal article" date="2017" name="Genome Biol.">
        <title>Comparative genomics reveals high biological diversity and specific adaptations in the industrially and medically important fungal genus Aspergillus.</title>
        <authorList>
            <person name="de Vries R.P."/>
            <person name="Riley R."/>
            <person name="Wiebenga A."/>
            <person name="Aguilar-Osorio G."/>
            <person name="Amillis S."/>
            <person name="Uchima C.A."/>
            <person name="Anderluh G."/>
            <person name="Asadollahi M."/>
            <person name="Askin M."/>
            <person name="Barry K."/>
            <person name="Battaglia E."/>
            <person name="Bayram O."/>
            <person name="Benocci T."/>
            <person name="Braus-Stromeyer S.A."/>
            <person name="Caldana C."/>
            <person name="Canovas D."/>
            <person name="Cerqueira G.C."/>
            <person name="Chen F."/>
            <person name="Chen W."/>
            <person name="Choi C."/>
            <person name="Clum A."/>
            <person name="Dos Santos R.A."/>
            <person name="Damasio A.R."/>
            <person name="Diallinas G."/>
            <person name="Emri T."/>
            <person name="Fekete E."/>
            <person name="Flipphi M."/>
            <person name="Freyberg S."/>
            <person name="Gallo A."/>
            <person name="Gournas C."/>
            <person name="Habgood R."/>
            <person name="Hainaut M."/>
            <person name="Harispe M.L."/>
            <person name="Henrissat B."/>
            <person name="Hilden K.S."/>
            <person name="Hope R."/>
            <person name="Hossain A."/>
            <person name="Karabika E."/>
            <person name="Karaffa L."/>
            <person name="Karanyi Z."/>
            <person name="Krasevec N."/>
            <person name="Kuo A."/>
            <person name="Kusch H."/>
            <person name="LaButti K."/>
            <person name="Lagendijk E.L."/>
            <person name="Lapidus A."/>
            <person name="Levasseur A."/>
            <person name="Lindquist E."/>
            <person name="Lipzen A."/>
            <person name="Logrieco A.F."/>
            <person name="MacCabe A."/>
            <person name="Maekelae M.R."/>
            <person name="Malavazi I."/>
            <person name="Melin P."/>
            <person name="Meyer V."/>
            <person name="Mielnichuk N."/>
            <person name="Miskei M."/>
            <person name="Molnar A.P."/>
            <person name="Mule G."/>
            <person name="Ngan C.Y."/>
            <person name="Orejas M."/>
            <person name="Orosz E."/>
            <person name="Ouedraogo J.P."/>
            <person name="Overkamp K.M."/>
            <person name="Park H.-S."/>
            <person name="Perrone G."/>
            <person name="Piumi F."/>
            <person name="Punt P.J."/>
            <person name="Ram A.F."/>
            <person name="Ramon A."/>
            <person name="Rauscher S."/>
            <person name="Record E."/>
            <person name="Riano-Pachon D.M."/>
            <person name="Robert V."/>
            <person name="Roehrig J."/>
            <person name="Ruller R."/>
            <person name="Salamov A."/>
            <person name="Salih N.S."/>
            <person name="Samson R.A."/>
            <person name="Sandor E."/>
            <person name="Sanguinetti M."/>
            <person name="Schuetze T."/>
            <person name="Sepcic K."/>
            <person name="Shelest E."/>
            <person name="Sherlock G."/>
            <person name="Sophianopoulou V."/>
            <person name="Squina F.M."/>
            <person name="Sun H."/>
            <person name="Susca A."/>
            <person name="Todd R.B."/>
            <person name="Tsang A."/>
            <person name="Unkles S.E."/>
            <person name="van de Wiele N."/>
            <person name="van Rossen-Uffink D."/>
            <person name="Oliveira J.V."/>
            <person name="Vesth T.C."/>
            <person name="Visser J."/>
            <person name="Yu J.-H."/>
            <person name="Zhou M."/>
            <person name="Andersen M.R."/>
            <person name="Archer D.B."/>
            <person name="Baker S.E."/>
            <person name="Benoit I."/>
            <person name="Brakhage A.A."/>
            <person name="Braus G.H."/>
            <person name="Fischer R."/>
            <person name="Frisvad J.C."/>
            <person name="Goldman G.H."/>
            <person name="Houbraken J."/>
            <person name="Oakley B."/>
            <person name="Pocsi I."/>
            <person name="Scazzocchio C."/>
            <person name="Seiboth B."/>
            <person name="vanKuyk P.A."/>
            <person name="Wortman J."/>
            <person name="Dyer P.S."/>
            <person name="Grigoriev I.V."/>
        </authorList>
    </citation>
    <scope>NUCLEOTIDE SEQUENCE [LARGE SCALE GENOMIC DNA]</scope>
    <source>
        <strain evidence="9">CBS 134.48</strain>
    </source>
</reference>
<feature type="region of interest" description="Disordered" evidence="6">
    <location>
        <begin position="52"/>
        <end position="116"/>
    </location>
</feature>
<dbReference type="GO" id="GO:0009893">
    <property type="term" value="P:positive regulation of metabolic process"/>
    <property type="evidence" value="ECO:0007669"/>
    <property type="project" value="UniProtKB-ARBA"/>
</dbReference>
<evidence type="ECO:0000256" key="4">
    <source>
        <dbReference type="ARBA" id="ARBA00023163"/>
    </source>
</evidence>
<dbReference type="PROSITE" id="PS50048">
    <property type="entry name" value="ZN2_CY6_FUNGAL_2"/>
    <property type="match status" value="1"/>
</dbReference>
<sequence length="750" mass="84205">MTASTGKRSSRACLRCRKRKTRCDLDTIGEPGKAPCVFCHDTKSQCVLIKSRRGGNYRQHQHKSGPSRRQKTPLPTNSGDLNGPDVEPANSGSDVTGSSSDGEGSVGRQNPGDVLTMELRNPSDALQILAMSGQVRSESRLQAQFTSTANLEEQLDAAAQRASASDTNHSQDSQGHQRPSATIFDDYELVKRGVLRPSLVFELLHEYHNYYHPYCPIVPSHLLVLSRMSQIQRSEYFLLTAILTIASRDNPHHSLTHRYCWDHTQRLLVDVLLAHPWTQTPATVQGLLLLAEWLPHIQVQETSSESSKNLFSEDRTAWSLVGLAVRQGYLQRLDQAAFRNFSHSGSKQRTEQDRIVWAYIFIADRQISVRLGQSFWSRGPSLAAKFTADDFPSLQPRPENDNEDYASWLQASMELIQILHNAHAILYSSKDRTLAMVYEGDYARYLDDFRTSVTTWRSAWDNLAVSAKIKTTLLIMYEYIRLYTNAFSFQAVLTRASRPHGSSNKGQQNERSFADILSKGIMASPDGRYIFDAISAAINLLALMNSLDPRHVLCYLPSRYYLYGVYAAVLLHKADRAGAFQSEEQHQEITTLAQKFISALEKGASTESHICHSYSRMLRQLWSRREKKKTKASRSQDNIELNLGDQHNLSTPPQPFLLAQEPDNQTCTNGTLGDACISQQISPLPMENNVSEFPSVEGYFLGSFMPGIADFSTPNFDEYLAQEYSLIGGADGPQNWNSVNPNVDSHILDL</sequence>
<keyword evidence="3" id="KW-0238">DNA-binding</keyword>
<accession>A0A1L9N0I0</accession>
<evidence type="ECO:0000259" key="7">
    <source>
        <dbReference type="PROSITE" id="PS50048"/>
    </source>
</evidence>
<dbReference type="PANTHER" id="PTHR31644">
    <property type="entry name" value="TRANSCRIPTIONAL ACTIVATOR ARO80-RELATED"/>
    <property type="match status" value="1"/>
</dbReference>
<feature type="domain" description="Zn(2)-C6 fungal-type" evidence="7">
    <location>
        <begin position="12"/>
        <end position="48"/>
    </location>
</feature>
<dbReference type="InterPro" id="IPR052780">
    <property type="entry name" value="AAA_Catabolism_Regulators"/>
</dbReference>
<evidence type="ECO:0000256" key="5">
    <source>
        <dbReference type="ARBA" id="ARBA00023242"/>
    </source>
</evidence>
<dbReference type="PANTHER" id="PTHR31644:SF1">
    <property type="entry name" value="ZN(II)2CYS6 TRANSCRIPTION FACTOR (EUROFUNG)"/>
    <property type="match status" value="1"/>
</dbReference>
<keyword evidence="2" id="KW-0805">Transcription regulation</keyword>
<dbReference type="OrthoDB" id="5818554at2759"/>
<evidence type="ECO:0000313" key="8">
    <source>
        <dbReference type="EMBL" id="OJI82804.1"/>
    </source>
</evidence>
<protein>
    <recommendedName>
        <fullName evidence="7">Zn(2)-C6 fungal-type domain-containing protein</fullName>
    </recommendedName>
</protein>
<keyword evidence="4" id="KW-0804">Transcription</keyword>
<evidence type="ECO:0000256" key="2">
    <source>
        <dbReference type="ARBA" id="ARBA00023015"/>
    </source>
</evidence>
<keyword evidence="9" id="KW-1185">Reference proteome</keyword>
<dbReference type="SMART" id="SM00906">
    <property type="entry name" value="Fungal_trans"/>
    <property type="match status" value="1"/>
</dbReference>
<evidence type="ECO:0000256" key="1">
    <source>
        <dbReference type="ARBA" id="ARBA00022723"/>
    </source>
</evidence>
<dbReference type="InterPro" id="IPR007219">
    <property type="entry name" value="XnlR_reg_dom"/>
</dbReference>
<keyword evidence="5" id="KW-0539">Nucleus</keyword>
<dbReference type="Proteomes" id="UP000184304">
    <property type="component" value="Unassembled WGS sequence"/>
</dbReference>
<gene>
    <name evidence="8" type="ORF">ASPTUDRAFT_191294</name>
</gene>